<protein>
    <submittedName>
        <fullName evidence="3">Uncharacterized protein LOC111089825</fullName>
    </submittedName>
</protein>
<accession>A0ABM1TS19</accession>
<dbReference type="RefSeq" id="XP_022258675.1">
    <property type="nucleotide sequence ID" value="XM_022402967.1"/>
</dbReference>
<feature type="compositionally biased region" description="Polar residues" evidence="1">
    <location>
        <begin position="97"/>
        <end position="113"/>
    </location>
</feature>
<evidence type="ECO:0000256" key="1">
    <source>
        <dbReference type="SAM" id="MobiDB-lite"/>
    </source>
</evidence>
<feature type="region of interest" description="Disordered" evidence="1">
    <location>
        <begin position="28"/>
        <end position="122"/>
    </location>
</feature>
<evidence type="ECO:0000313" key="2">
    <source>
        <dbReference type="Proteomes" id="UP000694941"/>
    </source>
</evidence>
<reference evidence="3" key="1">
    <citation type="submission" date="2025-08" db="UniProtKB">
        <authorList>
            <consortium name="RefSeq"/>
        </authorList>
    </citation>
    <scope>IDENTIFICATION</scope>
    <source>
        <tissue evidence="3">Muscle</tissue>
    </source>
</reference>
<gene>
    <name evidence="3" type="primary">LOC111089825</name>
</gene>
<proteinExistence type="predicted"/>
<keyword evidence="2" id="KW-1185">Reference proteome</keyword>
<dbReference type="Proteomes" id="UP000694941">
    <property type="component" value="Unplaced"/>
</dbReference>
<evidence type="ECO:0000313" key="3">
    <source>
        <dbReference type="RefSeq" id="XP_022258675.1"/>
    </source>
</evidence>
<name>A0ABM1TS19_LIMPO</name>
<organism evidence="2 3">
    <name type="scientific">Limulus polyphemus</name>
    <name type="common">Atlantic horseshoe crab</name>
    <dbReference type="NCBI Taxonomy" id="6850"/>
    <lineage>
        <taxon>Eukaryota</taxon>
        <taxon>Metazoa</taxon>
        <taxon>Ecdysozoa</taxon>
        <taxon>Arthropoda</taxon>
        <taxon>Chelicerata</taxon>
        <taxon>Merostomata</taxon>
        <taxon>Xiphosura</taxon>
        <taxon>Limulidae</taxon>
        <taxon>Limulus</taxon>
    </lineage>
</organism>
<dbReference type="GeneID" id="111089825"/>
<sequence length="122" mass="13786">MKVTQRPASLQNRHPLLRTRILPFRKALSLQNTPTSTEELKLKLPSHSLDTSRSLDESALEAIQWPIPKLSSNDGNLEKPRPTTVPPIFVDDRSPDTNRSQSQPSNHSQTSKLANRKILKMI</sequence>